<evidence type="ECO:0000313" key="3">
    <source>
        <dbReference type="EMBL" id="CAK0864141.1"/>
    </source>
</evidence>
<name>A0ABN9UVJ7_9DINO</name>
<sequence>MEVALPRNREQGARGTCAGQEDLACGVGVDRRLTTRLPEWDGLGQSLTLEFDERRVMASAKNFQLACSEAPEEAIFQHGKIDDSAFCLDFKAPLGIVQAFGAALTAAYWT</sequence>
<feature type="domain" description="Tubby C-terminal" evidence="2">
    <location>
        <begin position="33"/>
        <end position="105"/>
    </location>
</feature>
<accession>A0ABN9UVJ7</accession>
<proteinExistence type="inferred from homology"/>
<keyword evidence="4" id="KW-1185">Reference proteome</keyword>
<dbReference type="InterPro" id="IPR025659">
    <property type="entry name" value="Tubby-like_C"/>
</dbReference>
<reference evidence="3" key="1">
    <citation type="submission" date="2023-10" db="EMBL/GenBank/DDBJ databases">
        <authorList>
            <person name="Chen Y."/>
            <person name="Shah S."/>
            <person name="Dougan E. K."/>
            <person name="Thang M."/>
            <person name="Chan C."/>
        </authorList>
    </citation>
    <scope>NUCLEOTIDE SEQUENCE [LARGE SCALE GENOMIC DNA]</scope>
</reference>
<comment type="caution">
    <text evidence="3">The sequence shown here is derived from an EMBL/GenBank/DDBJ whole genome shotgun (WGS) entry which is preliminary data.</text>
</comment>
<dbReference type="Pfam" id="PF01167">
    <property type="entry name" value="Tub"/>
    <property type="match status" value="1"/>
</dbReference>
<evidence type="ECO:0000313" key="4">
    <source>
        <dbReference type="Proteomes" id="UP001189429"/>
    </source>
</evidence>
<dbReference type="PRINTS" id="PR01573">
    <property type="entry name" value="SUPERTUBBY"/>
</dbReference>
<protein>
    <recommendedName>
        <fullName evidence="2">Tubby C-terminal domain-containing protein</fullName>
    </recommendedName>
</protein>
<dbReference type="PANTHER" id="PTHR16517">
    <property type="entry name" value="TUBBY-RELATED"/>
    <property type="match status" value="1"/>
</dbReference>
<dbReference type="Gene3D" id="3.20.90.10">
    <property type="entry name" value="Tubby Protein, Chain A"/>
    <property type="match status" value="1"/>
</dbReference>
<dbReference type="Proteomes" id="UP001189429">
    <property type="component" value="Unassembled WGS sequence"/>
</dbReference>
<evidence type="ECO:0000259" key="2">
    <source>
        <dbReference type="Pfam" id="PF01167"/>
    </source>
</evidence>
<dbReference type="EMBL" id="CAUYUJ010016334">
    <property type="protein sequence ID" value="CAK0864141.1"/>
    <property type="molecule type" value="Genomic_DNA"/>
</dbReference>
<gene>
    <name evidence="3" type="ORF">PCOR1329_LOCUS52095</name>
</gene>
<organism evidence="3 4">
    <name type="scientific">Prorocentrum cordatum</name>
    <dbReference type="NCBI Taxonomy" id="2364126"/>
    <lineage>
        <taxon>Eukaryota</taxon>
        <taxon>Sar</taxon>
        <taxon>Alveolata</taxon>
        <taxon>Dinophyceae</taxon>
        <taxon>Prorocentrales</taxon>
        <taxon>Prorocentraceae</taxon>
        <taxon>Prorocentrum</taxon>
    </lineage>
</organism>
<comment type="similarity">
    <text evidence="1">Belongs to the TUB family.</text>
</comment>
<dbReference type="SUPFAM" id="SSF54518">
    <property type="entry name" value="Tubby C-terminal domain-like"/>
    <property type="match status" value="1"/>
</dbReference>
<dbReference type="PANTHER" id="PTHR16517:SF7">
    <property type="entry name" value="PROTEIN KING TUBBY"/>
    <property type="match status" value="1"/>
</dbReference>
<evidence type="ECO:0000256" key="1">
    <source>
        <dbReference type="ARBA" id="ARBA00007129"/>
    </source>
</evidence>
<dbReference type="InterPro" id="IPR000007">
    <property type="entry name" value="Tubby_C"/>
</dbReference>